<dbReference type="InterPro" id="IPR013766">
    <property type="entry name" value="Thioredoxin_domain"/>
</dbReference>
<dbReference type="InterPro" id="IPR047262">
    <property type="entry name" value="PRX-like1"/>
</dbReference>
<comment type="caution">
    <text evidence="2">The sequence shown here is derived from an EMBL/GenBank/DDBJ whole genome shotgun (WGS) entry which is preliminary data.</text>
</comment>
<dbReference type="PROSITE" id="PS51352">
    <property type="entry name" value="THIOREDOXIN_2"/>
    <property type="match status" value="1"/>
</dbReference>
<protein>
    <submittedName>
        <fullName evidence="2">Thioredoxin family protein</fullName>
    </submittedName>
</protein>
<proteinExistence type="predicted"/>
<accession>A0ABV0KD48</accession>
<evidence type="ECO:0000313" key="2">
    <source>
        <dbReference type="EMBL" id="MEP1056968.1"/>
    </source>
</evidence>
<dbReference type="Proteomes" id="UP001476950">
    <property type="component" value="Unassembled WGS sequence"/>
</dbReference>
<evidence type="ECO:0000313" key="3">
    <source>
        <dbReference type="Proteomes" id="UP001476950"/>
    </source>
</evidence>
<dbReference type="InterPro" id="IPR036249">
    <property type="entry name" value="Thioredoxin-like_sf"/>
</dbReference>
<dbReference type="CDD" id="cd02969">
    <property type="entry name" value="PRX_like1"/>
    <property type="match status" value="1"/>
</dbReference>
<gene>
    <name evidence="2" type="ORF">NDI38_00870</name>
</gene>
<dbReference type="SUPFAM" id="SSF52833">
    <property type="entry name" value="Thioredoxin-like"/>
    <property type="match status" value="1"/>
</dbReference>
<feature type="domain" description="Thioredoxin" evidence="1">
    <location>
        <begin position="6"/>
        <end position="161"/>
    </location>
</feature>
<dbReference type="PANTHER" id="PTHR43640:SF1">
    <property type="entry name" value="THIOREDOXIN-DEPENDENT PEROXIREDOXIN"/>
    <property type="match status" value="1"/>
</dbReference>
<dbReference type="PANTHER" id="PTHR43640">
    <property type="entry name" value="OS07G0260300 PROTEIN"/>
    <property type="match status" value="1"/>
</dbReference>
<dbReference type="Gene3D" id="3.40.30.10">
    <property type="entry name" value="Glutaredoxin"/>
    <property type="match status" value="1"/>
</dbReference>
<sequence length="181" mass="20250">MEKMSTVIGCYAPDFEIPGIDGSVHHLARYLERFRAVGVVFMCNHCPYVHRHLDRLKQIQAEFQDQGVTLIGINANDADRYPDDSFDNMKQFAAANQLNFPYLRDVTQEVAQSFGAEKTPHIFLLNQQGVLCYSGSVDDSPNDPDSVQVQYLRDAIAQILSNAPITPTSTQPVGCSVKWRA</sequence>
<reference evidence="2 3" key="1">
    <citation type="submission" date="2022-04" db="EMBL/GenBank/DDBJ databases">
        <title>Positive selection, recombination, and allopatry shape intraspecific diversity of widespread and dominant cyanobacteria.</title>
        <authorList>
            <person name="Wei J."/>
            <person name="Shu W."/>
            <person name="Hu C."/>
        </authorList>
    </citation>
    <scope>NUCLEOTIDE SEQUENCE [LARGE SCALE GENOMIC DNA]</scope>
    <source>
        <strain evidence="2 3">AS-A4</strain>
    </source>
</reference>
<organism evidence="2 3">
    <name type="scientific">Stenomitos frigidus AS-A4</name>
    <dbReference type="NCBI Taxonomy" id="2933935"/>
    <lineage>
        <taxon>Bacteria</taxon>
        <taxon>Bacillati</taxon>
        <taxon>Cyanobacteriota</taxon>
        <taxon>Cyanophyceae</taxon>
        <taxon>Leptolyngbyales</taxon>
        <taxon>Leptolyngbyaceae</taxon>
        <taxon>Stenomitos</taxon>
    </lineage>
</organism>
<keyword evidence="3" id="KW-1185">Reference proteome</keyword>
<dbReference type="EMBL" id="JAMPLM010000001">
    <property type="protein sequence ID" value="MEP1056968.1"/>
    <property type="molecule type" value="Genomic_DNA"/>
</dbReference>
<dbReference type="RefSeq" id="WP_206756118.1">
    <property type="nucleotide sequence ID" value="NZ_JAMPLM010000001.1"/>
</dbReference>
<dbReference type="Pfam" id="PF00578">
    <property type="entry name" value="AhpC-TSA"/>
    <property type="match status" value="1"/>
</dbReference>
<evidence type="ECO:0000259" key="1">
    <source>
        <dbReference type="PROSITE" id="PS51352"/>
    </source>
</evidence>
<dbReference type="InterPro" id="IPR000866">
    <property type="entry name" value="AhpC/TSA"/>
</dbReference>
<name>A0ABV0KD48_9CYAN</name>